<dbReference type="InterPro" id="IPR019587">
    <property type="entry name" value="Polyketide_cyclase/dehydratase"/>
</dbReference>
<keyword evidence="2" id="KW-1185">Reference proteome</keyword>
<dbReference type="Gramene" id="Vigun09g190900.1.v1.2">
    <property type="protein sequence ID" value="Vigun09g190900.1.v1.2.CDS.1"/>
    <property type="gene ID" value="Vigun09g190900.v1.2"/>
</dbReference>
<dbReference type="CDD" id="cd07821">
    <property type="entry name" value="PYR_PYL_RCAR_like"/>
    <property type="match status" value="1"/>
</dbReference>
<dbReference type="Gene3D" id="3.30.530.20">
    <property type="match status" value="1"/>
</dbReference>
<reference evidence="1 2" key="1">
    <citation type="submission" date="2019-04" db="EMBL/GenBank/DDBJ databases">
        <title>An improved genome assembly and genetic linkage map for asparagus bean, Vigna unguiculata ssp. sesquipedialis.</title>
        <authorList>
            <person name="Xia Q."/>
            <person name="Zhang R."/>
            <person name="Dong Y."/>
        </authorList>
    </citation>
    <scope>NUCLEOTIDE SEQUENCE [LARGE SCALE GENOMIC DNA]</scope>
    <source>
        <tissue evidence="1">Leaf</tissue>
    </source>
</reference>
<evidence type="ECO:0000313" key="1">
    <source>
        <dbReference type="EMBL" id="QCE16049.1"/>
    </source>
</evidence>
<evidence type="ECO:0000313" key="2">
    <source>
        <dbReference type="Proteomes" id="UP000501690"/>
    </source>
</evidence>
<dbReference type="SUPFAM" id="SSF55961">
    <property type="entry name" value="Bet v1-like"/>
    <property type="match status" value="1"/>
</dbReference>
<organism evidence="1 2">
    <name type="scientific">Vigna unguiculata</name>
    <name type="common">Cowpea</name>
    <dbReference type="NCBI Taxonomy" id="3917"/>
    <lineage>
        <taxon>Eukaryota</taxon>
        <taxon>Viridiplantae</taxon>
        <taxon>Streptophyta</taxon>
        <taxon>Embryophyta</taxon>
        <taxon>Tracheophyta</taxon>
        <taxon>Spermatophyta</taxon>
        <taxon>Magnoliopsida</taxon>
        <taxon>eudicotyledons</taxon>
        <taxon>Gunneridae</taxon>
        <taxon>Pentapetalae</taxon>
        <taxon>rosids</taxon>
        <taxon>fabids</taxon>
        <taxon>Fabales</taxon>
        <taxon>Fabaceae</taxon>
        <taxon>Papilionoideae</taxon>
        <taxon>50 kb inversion clade</taxon>
        <taxon>NPAAA clade</taxon>
        <taxon>indigoferoid/millettioid clade</taxon>
        <taxon>Phaseoleae</taxon>
        <taxon>Vigna</taxon>
    </lineage>
</organism>
<proteinExistence type="predicted"/>
<protein>
    <recommendedName>
        <fullName evidence="3">Polyketide cyclase/dehydrase</fullName>
    </recommendedName>
</protein>
<gene>
    <name evidence="1" type="ORF">DEO72_LG11g3062</name>
</gene>
<dbReference type="PANTHER" id="PTHR33789">
    <property type="entry name" value="LACHRYMATORY-FACTOR SYNTHASE"/>
    <property type="match status" value="1"/>
</dbReference>
<dbReference type="InterPro" id="IPR023393">
    <property type="entry name" value="START-like_dom_sf"/>
</dbReference>
<dbReference type="InterPro" id="IPR053249">
    <property type="entry name" value="LFS"/>
</dbReference>
<dbReference type="GO" id="GO:0004864">
    <property type="term" value="F:protein phosphatase inhibitor activity"/>
    <property type="evidence" value="ECO:0007669"/>
    <property type="project" value="UniProtKB-ARBA"/>
</dbReference>
<evidence type="ECO:0008006" key="3">
    <source>
        <dbReference type="Google" id="ProtNLM"/>
    </source>
</evidence>
<name>A0A4D6NU61_VIGUN</name>
<dbReference type="EMBL" id="CP039355">
    <property type="protein sequence ID" value="QCE16049.1"/>
    <property type="molecule type" value="Genomic_DNA"/>
</dbReference>
<dbReference type="PANTHER" id="PTHR33789:SF11">
    <property type="entry name" value="OS05G0202300 PROTEIN"/>
    <property type="match status" value="1"/>
</dbReference>
<dbReference type="AlphaFoldDB" id="A0A4D6NU61"/>
<dbReference type="Pfam" id="PF10604">
    <property type="entry name" value="Polyketide_cyc2"/>
    <property type="match status" value="1"/>
</dbReference>
<sequence>MGEESDKRWKGKVVVELAETNAEVAWTVVEDFCSIHKWMSLDTCYQLEGTLGKPGLIRYCASTVDVENTPTLKWAKEKVLAIDPVERCLTYEIVENNMGFKFYVATLKVLSNEEGGCKIEWEFVCDPVEGWSCEGLESYVESSLKVVKKNIELAYNTP</sequence>
<accession>A0A4D6NU61</accession>
<dbReference type="Proteomes" id="UP000501690">
    <property type="component" value="Linkage Group LG11"/>
</dbReference>
<dbReference type="OrthoDB" id="1929286at2759"/>